<dbReference type="HOGENOM" id="CLU_3383359_0_0_6"/>
<name>W6QP49_ECTO5</name>
<organism evidence="1 2">
    <name type="scientific">Ectopseudomonas oleovorans (strain CECT 5344)</name>
    <name type="common">Pseudomonas pseudoalcaligenes</name>
    <dbReference type="NCBI Taxonomy" id="1182590"/>
    <lineage>
        <taxon>Bacteria</taxon>
        <taxon>Pseudomonadati</taxon>
        <taxon>Pseudomonadota</taxon>
        <taxon>Gammaproteobacteria</taxon>
        <taxon>Pseudomonadales</taxon>
        <taxon>Pseudomonadaceae</taxon>
        <taxon>Ectopseudomonas</taxon>
    </lineage>
</organism>
<dbReference type="AlphaFoldDB" id="W6QP49"/>
<dbReference type="EMBL" id="HG916826">
    <property type="protein sequence ID" value="CDM38730.1"/>
    <property type="molecule type" value="Genomic_DNA"/>
</dbReference>
<dbReference type="Proteomes" id="UP000032841">
    <property type="component" value="Chromosome"/>
</dbReference>
<gene>
    <name evidence="1" type="ORF">BN5_0114</name>
</gene>
<dbReference type="KEGG" id="ppse:BN5_0114"/>
<evidence type="ECO:0000313" key="1">
    <source>
        <dbReference type="EMBL" id="CDM38730.1"/>
    </source>
</evidence>
<sequence>MPRLLLSDEHWSKLRKILLHKAIYNKRDLRITV</sequence>
<evidence type="ECO:0000313" key="2">
    <source>
        <dbReference type="Proteomes" id="UP000032841"/>
    </source>
</evidence>
<accession>W6QP49</accession>
<protein>
    <submittedName>
        <fullName evidence="1">Transposase</fullName>
    </submittedName>
</protein>
<reference evidence="1 2" key="1">
    <citation type="submission" date="2013-11" db="EMBL/GenBank/DDBJ databases">
        <title>Complete genome sequence of the cyanide-degrading bacterium Pseudomonas pseudoalcaligenes CECT 5344.</title>
        <authorList>
            <person name="Wibberg D."/>
            <person name="Puehler A."/>
            <person name="Schlueter A."/>
        </authorList>
    </citation>
    <scope>NUCLEOTIDE SEQUENCE [LARGE SCALE GENOMIC DNA]</scope>
    <source>
        <strain evidence="2">CECT 5344</strain>
    </source>
</reference>
<proteinExistence type="predicted"/>